<organism evidence="2">
    <name type="scientific">Chelativorans sp. (strain BNC1)</name>
    <dbReference type="NCBI Taxonomy" id="266779"/>
    <lineage>
        <taxon>Bacteria</taxon>
        <taxon>Pseudomonadati</taxon>
        <taxon>Pseudomonadota</taxon>
        <taxon>Alphaproteobacteria</taxon>
        <taxon>Hyphomicrobiales</taxon>
        <taxon>Phyllobacteriaceae</taxon>
        <taxon>Chelativorans</taxon>
    </lineage>
</organism>
<accession>Q11BN3</accession>
<feature type="region of interest" description="Disordered" evidence="1">
    <location>
        <begin position="122"/>
        <end position="151"/>
    </location>
</feature>
<sequence length="151" mass="16687">MPVYTIETTRFLPSYRHRTYRDDTVAGACRQAVEDKDWRGMTLDRECAGETFVSGIWKGAEASRSTPPVPIPSHFEESIQRRARQFEVLHGLLKMLLADVRAGRPSSDEWIERAASAVARGDAIMADARDPDEPTDNGGAADDVSPAGERP</sequence>
<dbReference type="EMBL" id="CP000390">
    <property type="protein sequence ID" value="ABG65192.1"/>
    <property type="molecule type" value="Genomic_DNA"/>
</dbReference>
<dbReference type="HOGENOM" id="CLU_1852341_0_0_5"/>
<evidence type="ECO:0000313" key="2">
    <source>
        <dbReference type="EMBL" id="ABG65192.1"/>
    </source>
</evidence>
<reference evidence="2" key="1">
    <citation type="submission" date="2006-06" db="EMBL/GenBank/DDBJ databases">
        <title>Complete sequence of chromosome of Chelativorans sp. BNC1.</title>
        <authorList>
            <consortium name="US DOE Joint Genome Institute"/>
            <person name="Copeland A."/>
            <person name="Lucas S."/>
            <person name="Lapidus A."/>
            <person name="Barry K."/>
            <person name="Detter J.C."/>
            <person name="Glavina del Rio T."/>
            <person name="Hammon N."/>
            <person name="Israni S."/>
            <person name="Dalin E."/>
            <person name="Tice H."/>
            <person name="Pitluck S."/>
            <person name="Chertkov O."/>
            <person name="Brettin T."/>
            <person name="Bruce D."/>
            <person name="Han C."/>
            <person name="Tapia R."/>
            <person name="Gilna P."/>
            <person name="Schmutz J."/>
            <person name="Larimer F."/>
            <person name="Land M."/>
            <person name="Hauser L."/>
            <person name="Kyrpides N."/>
            <person name="Mikhailova N."/>
            <person name="Richardson P."/>
        </authorList>
    </citation>
    <scope>NUCLEOTIDE SEQUENCE</scope>
    <source>
        <strain evidence="2">BNC1</strain>
    </source>
</reference>
<name>Q11BN3_CHESB</name>
<gene>
    <name evidence="2" type="ordered locus">Meso_3825</name>
</gene>
<evidence type="ECO:0000256" key="1">
    <source>
        <dbReference type="SAM" id="MobiDB-lite"/>
    </source>
</evidence>
<proteinExistence type="predicted"/>
<dbReference type="AlphaFoldDB" id="Q11BN3"/>
<dbReference type="KEGG" id="mes:Meso_3825"/>
<dbReference type="STRING" id="266779.Meso_3825"/>
<protein>
    <submittedName>
        <fullName evidence="2">Uncharacterized protein</fullName>
    </submittedName>
</protein>
<dbReference type="OrthoDB" id="7375416at2"/>
<dbReference type="eggNOG" id="ENOG5032R1H">
    <property type="taxonomic scope" value="Bacteria"/>
</dbReference>